<protein>
    <recommendedName>
        <fullName evidence="3">YD repeat-containing protein</fullName>
    </recommendedName>
</protein>
<gene>
    <name evidence="1" type="ORF">ACFQ2O_17295</name>
</gene>
<dbReference type="RefSeq" id="WP_377530660.1">
    <property type="nucleotide sequence ID" value="NZ_JBHTLD010000196.1"/>
</dbReference>
<name>A0ABW3STX9_9BACT</name>
<accession>A0ABW3STX9</accession>
<dbReference type="Proteomes" id="UP001597094">
    <property type="component" value="Unassembled WGS sequence"/>
</dbReference>
<dbReference type="EMBL" id="JBHTLD010000196">
    <property type="protein sequence ID" value="MFD1187971.1"/>
    <property type="molecule type" value="Genomic_DNA"/>
</dbReference>
<keyword evidence="2" id="KW-1185">Reference proteome</keyword>
<sequence>MKQIILLCICACVLFSCDKEHEAPIFSIEAFASKYMVRSYYRSAYQESAYQHWNIIDPLEAYTLEYVRGKVTKQTGGYNCLLNNVCFNDTIKSNDRQVIYDVNRTGNAVDVTIRSIGEWKWVVQEWHFKMKAENQPDYLIYKQENRQSYDSLKYTYSSDGKLAQIVCFSVFRNQHGTSVNKDAVKNFFFNAEGNLEKVETRLLLNDEKFLTMIIETFEDYDTAINPFQHLFMFDNTFYRSLSKNNFRKFRSQKLDVRSGADTGSYGWNWTLEYNEQGVPLFNKL</sequence>
<reference evidence="2" key="1">
    <citation type="journal article" date="2019" name="Int. J. Syst. Evol. Microbiol.">
        <title>The Global Catalogue of Microorganisms (GCM) 10K type strain sequencing project: providing services to taxonomists for standard genome sequencing and annotation.</title>
        <authorList>
            <consortium name="The Broad Institute Genomics Platform"/>
            <consortium name="The Broad Institute Genome Sequencing Center for Infectious Disease"/>
            <person name="Wu L."/>
            <person name="Ma J."/>
        </authorList>
    </citation>
    <scope>NUCLEOTIDE SEQUENCE [LARGE SCALE GENOMIC DNA]</scope>
    <source>
        <strain evidence="2">JCM 31319</strain>
    </source>
</reference>
<evidence type="ECO:0008006" key="3">
    <source>
        <dbReference type="Google" id="ProtNLM"/>
    </source>
</evidence>
<organism evidence="1 2">
    <name type="scientific">Pontibacter rugosus</name>
    <dbReference type="NCBI Taxonomy" id="1745966"/>
    <lineage>
        <taxon>Bacteria</taxon>
        <taxon>Pseudomonadati</taxon>
        <taxon>Bacteroidota</taxon>
        <taxon>Cytophagia</taxon>
        <taxon>Cytophagales</taxon>
        <taxon>Hymenobacteraceae</taxon>
        <taxon>Pontibacter</taxon>
    </lineage>
</organism>
<evidence type="ECO:0000313" key="2">
    <source>
        <dbReference type="Proteomes" id="UP001597094"/>
    </source>
</evidence>
<evidence type="ECO:0000313" key="1">
    <source>
        <dbReference type="EMBL" id="MFD1187971.1"/>
    </source>
</evidence>
<comment type="caution">
    <text evidence="1">The sequence shown here is derived from an EMBL/GenBank/DDBJ whole genome shotgun (WGS) entry which is preliminary data.</text>
</comment>
<proteinExistence type="predicted"/>
<dbReference type="PROSITE" id="PS51257">
    <property type="entry name" value="PROKAR_LIPOPROTEIN"/>
    <property type="match status" value="1"/>
</dbReference>